<comment type="caution">
    <text evidence="2">The sequence shown here is derived from an EMBL/GenBank/DDBJ whole genome shotgun (WGS) entry which is preliminary data.</text>
</comment>
<sequence>MSASRTPDGIEDVSRRIDFVLLDSNHHPPPPTHQTAGLPLESLMASTLLSSLFTIFPLNPFSAPQRRATRSEQTECHGSFGVLPADILAEISLYLDCVDLQSVVLLSNHIYGSVTPVLYRRVVLTSFDKCCTTLNMLGRRPDIARHVQDLLVSPRSPQRARHVFSDSAVISDMVRSLAASETLLALSKFTWADEELPFYDDMWFALRAGCEQLKYISTTIGSYSPASHSHLFDFKNLTGFCLHLEPSFYHDNLHLSLDHFFDMDYGLTRPFWDMLLNQCPDLQELRIEGRSPFPVDVNRLTDGRWPKLRTLVLGDVSADWVPRGAHLVDKRPFANFLEAHPTLETLELSQFSVSPTTLRQVNPQAMKITSFSGTLDQLHALPHMYGKLRSLSFRDPLQTREVTAFSIAGLLQHMPNLTDLRVAFVLHSSYDSQNILRSLTNACPKLQNLELRCTQKQSFSMLEFSKCIRCFTKLRTLQLAVVKSPGDSLARSAAQIARVNPRLENFTLTFLPPMKPRYLPVGVPASATGRFTLVTDTHGLPLSLSAYEQQRVAWPMGLGVSRSSRKYVSDLRPAGTPGRRAGLLALMTEKSAAGEEMRVIVFCTILVFLAGYGFATR</sequence>
<dbReference type="AlphaFoldDB" id="A0A550CX66"/>
<keyword evidence="1" id="KW-1133">Transmembrane helix</keyword>
<evidence type="ECO:0008006" key="4">
    <source>
        <dbReference type="Google" id="ProtNLM"/>
    </source>
</evidence>
<organism evidence="2 3">
    <name type="scientific">Schizophyllum amplum</name>
    <dbReference type="NCBI Taxonomy" id="97359"/>
    <lineage>
        <taxon>Eukaryota</taxon>
        <taxon>Fungi</taxon>
        <taxon>Dikarya</taxon>
        <taxon>Basidiomycota</taxon>
        <taxon>Agaricomycotina</taxon>
        <taxon>Agaricomycetes</taxon>
        <taxon>Agaricomycetidae</taxon>
        <taxon>Agaricales</taxon>
        <taxon>Schizophyllaceae</taxon>
        <taxon>Schizophyllum</taxon>
    </lineage>
</organism>
<dbReference type="STRING" id="97359.A0A550CX66"/>
<accession>A0A550CX66</accession>
<evidence type="ECO:0000256" key="1">
    <source>
        <dbReference type="SAM" id="Phobius"/>
    </source>
</evidence>
<proteinExistence type="predicted"/>
<dbReference type="Gene3D" id="3.80.10.10">
    <property type="entry name" value="Ribonuclease Inhibitor"/>
    <property type="match status" value="1"/>
</dbReference>
<keyword evidence="1" id="KW-0812">Transmembrane</keyword>
<evidence type="ECO:0000313" key="2">
    <source>
        <dbReference type="EMBL" id="TRM69371.1"/>
    </source>
</evidence>
<dbReference type="InterPro" id="IPR032675">
    <property type="entry name" value="LRR_dom_sf"/>
</dbReference>
<evidence type="ECO:0000313" key="3">
    <source>
        <dbReference type="Proteomes" id="UP000320762"/>
    </source>
</evidence>
<keyword evidence="1" id="KW-0472">Membrane</keyword>
<name>A0A550CX66_9AGAR</name>
<dbReference type="Proteomes" id="UP000320762">
    <property type="component" value="Unassembled WGS sequence"/>
</dbReference>
<dbReference type="EMBL" id="VDMD01000001">
    <property type="protein sequence ID" value="TRM69371.1"/>
    <property type="molecule type" value="Genomic_DNA"/>
</dbReference>
<keyword evidence="3" id="KW-1185">Reference proteome</keyword>
<protein>
    <recommendedName>
        <fullName evidence="4">F-box domain-containing protein</fullName>
    </recommendedName>
</protein>
<gene>
    <name evidence="2" type="ORF">BD626DRAFT_473844</name>
</gene>
<dbReference type="OrthoDB" id="2870744at2759"/>
<dbReference type="SUPFAM" id="SSF52047">
    <property type="entry name" value="RNI-like"/>
    <property type="match status" value="1"/>
</dbReference>
<feature type="transmembrane region" description="Helical" evidence="1">
    <location>
        <begin position="597"/>
        <end position="615"/>
    </location>
</feature>
<reference evidence="2 3" key="1">
    <citation type="journal article" date="2019" name="New Phytol.">
        <title>Comparative genomics reveals unique wood-decay strategies and fruiting body development in the Schizophyllaceae.</title>
        <authorList>
            <person name="Almasi E."/>
            <person name="Sahu N."/>
            <person name="Krizsan K."/>
            <person name="Balint B."/>
            <person name="Kovacs G.M."/>
            <person name="Kiss B."/>
            <person name="Cseklye J."/>
            <person name="Drula E."/>
            <person name="Henrissat B."/>
            <person name="Nagy I."/>
            <person name="Chovatia M."/>
            <person name="Adam C."/>
            <person name="LaButti K."/>
            <person name="Lipzen A."/>
            <person name="Riley R."/>
            <person name="Grigoriev I.V."/>
            <person name="Nagy L.G."/>
        </authorList>
    </citation>
    <scope>NUCLEOTIDE SEQUENCE [LARGE SCALE GENOMIC DNA]</scope>
    <source>
        <strain evidence="2 3">NL-1724</strain>
    </source>
</reference>